<reference evidence="3 4" key="1">
    <citation type="submission" date="2024-10" db="EMBL/GenBank/DDBJ databases">
        <title>The Natural Products Discovery Center: Release of the First 8490 Sequenced Strains for Exploring Actinobacteria Biosynthetic Diversity.</title>
        <authorList>
            <person name="Kalkreuter E."/>
            <person name="Kautsar S.A."/>
            <person name="Yang D."/>
            <person name="Bader C.D."/>
            <person name="Teijaro C.N."/>
            <person name="Fluegel L."/>
            <person name="Davis C.M."/>
            <person name="Simpson J.R."/>
            <person name="Lauterbach L."/>
            <person name="Steele A.D."/>
            <person name="Gui C."/>
            <person name="Meng S."/>
            <person name="Li G."/>
            <person name="Viehrig K."/>
            <person name="Ye F."/>
            <person name="Su P."/>
            <person name="Kiefer A.F."/>
            <person name="Nichols A."/>
            <person name="Cepeda A.J."/>
            <person name="Yan W."/>
            <person name="Fan B."/>
            <person name="Jiang Y."/>
            <person name="Adhikari A."/>
            <person name="Zheng C.-J."/>
            <person name="Schuster L."/>
            <person name="Cowan T.M."/>
            <person name="Smanski M.J."/>
            <person name="Chevrette M.G."/>
            <person name="De Carvalho L.P.S."/>
            <person name="Shen B."/>
        </authorList>
    </citation>
    <scope>NUCLEOTIDE SEQUENCE [LARGE SCALE GENOMIC DNA]</scope>
    <source>
        <strain evidence="3 4">NPDC049503</strain>
    </source>
</reference>
<evidence type="ECO:0000259" key="2">
    <source>
        <dbReference type="Pfam" id="PF03713"/>
    </source>
</evidence>
<dbReference type="PANTHER" id="PTHR36933:SF1">
    <property type="entry name" value="SLL0788 PROTEIN"/>
    <property type="match status" value="1"/>
</dbReference>
<evidence type="ECO:0000256" key="1">
    <source>
        <dbReference type="SAM" id="SignalP"/>
    </source>
</evidence>
<dbReference type="Proteomes" id="UP001612928">
    <property type="component" value="Unassembled WGS sequence"/>
</dbReference>
<dbReference type="Pfam" id="PF03713">
    <property type="entry name" value="DUF305"/>
    <property type="match status" value="1"/>
</dbReference>
<protein>
    <submittedName>
        <fullName evidence="3">DUF305 domain-containing protein</fullName>
    </submittedName>
</protein>
<dbReference type="Gene3D" id="1.20.1260.10">
    <property type="match status" value="1"/>
</dbReference>
<proteinExistence type="predicted"/>
<feature type="domain" description="DUF305" evidence="2">
    <location>
        <begin position="34"/>
        <end position="175"/>
    </location>
</feature>
<dbReference type="PROSITE" id="PS51257">
    <property type="entry name" value="PROKAR_LIPOPROTEIN"/>
    <property type="match status" value="1"/>
</dbReference>
<sequence>MRRVAVLLGLVAAALLAACGPAEPSGGDPVNAQDVMFVQMMVQHHRQGIEIAKVGADRGSTPELRTLASAVATTQQSEVEMMLRWLHAWDQPLTPAEDAHDHHGGMPETDRERIAALRRSDDVERDFLNLLIAHQDDAVQMAGSEVAGGVNPEATRWAAQVQASRRAQIQQMLGLLERGGR</sequence>
<dbReference type="InterPro" id="IPR012347">
    <property type="entry name" value="Ferritin-like"/>
</dbReference>
<feature type="chain" id="PRO_5045813102" evidence="1">
    <location>
        <begin position="18"/>
        <end position="181"/>
    </location>
</feature>
<dbReference type="RefSeq" id="WP_397018702.1">
    <property type="nucleotide sequence ID" value="NZ_JBITMB010000001.1"/>
</dbReference>
<keyword evidence="4" id="KW-1185">Reference proteome</keyword>
<accession>A0ABW7ZXB5</accession>
<comment type="caution">
    <text evidence="3">The sequence shown here is derived from an EMBL/GenBank/DDBJ whole genome shotgun (WGS) entry which is preliminary data.</text>
</comment>
<evidence type="ECO:0000313" key="3">
    <source>
        <dbReference type="EMBL" id="MFI7439169.1"/>
    </source>
</evidence>
<organism evidence="3 4">
    <name type="scientific">Nonomuraea indica</name>
    <dbReference type="NCBI Taxonomy" id="1581193"/>
    <lineage>
        <taxon>Bacteria</taxon>
        <taxon>Bacillati</taxon>
        <taxon>Actinomycetota</taxon>
        <taxon>Actinomycetes</taxon>
        <taxon>Streptosporangiales</taxon>
        <taxon>Streptosporangiaceae</taxon>
        <taxon>Nonomuraea</taxon>
    </lineage>
</organism>
<keyword evidence="1" id="KW-0732">Signal</keyword>
<gene>
    <name evidence="3" type="ORF">ACIBP5_04305</name>
</gene>
<dbReference type="PANTHER" id="PTHR36933">
    <property type="entry name" value="SLL0788 PROTEIN"/>
    <property type="match status" value="1"/>
</dbReference>
<dbReference type="InterPro" id="IPR005183">
    <property type="entry name" value="DUF305_CopM-like"/>
</dbReference>
<dbReference type="EMBL" id="JBITMB010000001">
    <property type="protein sequence ID" value="MFI7439169.1"/>
    <property type="molecule type" value="Genomic_DNA"/>
</dbReference>
<feature type="signal peptide" evidence="1">
    <location>
        <begin position="1"/>
        <end position="17"/>
    </location>
</feature>
<name>A0ABW7ZXB5_9ACTN</name>
<evidence type="ECO:0000313" key="4">
    <source>
        <dbReference type="Proteomes" id="UP001612928"/>
    </source>
</evidence>